<feature type="compositionally biased region" description="Basic and acidic residues" evidence="1">
    <location>
        <begin position="49"/>
        <end position="65"/>
    </location>
</feature>
<dbReference type="PANTHER" id="PTHR22775">
    <property type="entry name" value="SORTING NEXIN"/>
    <property type="match status" value="1"/>
</dbReference>
<dbReference type="Pfam" id="PF00787">
    <property type="entry name" value="PX"/>
    <property type="match status" value="1"/>
</dbReference>
<dbReference type="CDD" id="cd06093">
    <property type="entry name" value="PX_domain"/>
    <property type="match status" value="1"/>
</dbReference>
<feature type="domain" description="PX" evidence="2">
    <location>
        <begin position="230"/>
        <end position="346"/>
    </location>
</feature>
<dbReference type="InterPro" id="IPR036871">
    <property type="entry name" value="PX_dom_sf"/>
</dbReference>
<protein>
    <submittedName>
        <fullName evidence="3">Unnamed protein product</fullName>
    </submittedName>
</protein>
<name>A0A9W6XTV3_9STRA</name>
<dbReference type="InterPro" id="IPR001683">
    <property type="entry name" value="PX_dom"/>
</dbReference>
<dbReference type="AlphaFoldDB" id="A0A9W6XTV3"/>
<feature type="compositionally biased region" description="Low complexity" evidence="1">
    <location>
        <begin position="97"/>
        <end position="117"/>
    </location>
</feature>
<accession>A0A9W6XTV3</accession>
<feature type="region of interest" description="Disordered" evidence="1">
    <location>
        <begin position="1"/>
        <end position="217"/>
    </location>
</feature>
<reference evidence="3" key="1">
    <citation type="submission" date="2023-04" db="EMBL/GenBank/DDBJ databases">
        <title>Phytophthora fragariaefolia NBRC 109709.</title>
        <authorList>
            <person name="Ichikawa N."/>
            <person name="Sato H."/>
            <person name="Tonouchi N."/>
        </authorList>
    </citation>
    <scope>NUCLEOTIDE SEQUENCE</scope>
    <source>
        <strain evidence="3">NBRC 109709</strain>
    </source>
</reference>
<evidence type="ECO:0000313" key="4">
    <source>
        <dbReference type="Proteomes" id="UP001165121"/>
    </source>
</evidence>
<comment type="caution">
    <text evidence="3">The sequence shown here is derived from an EMBL/GenBank/DDBJ whole genome shotgun (WGS) entry which is preliminary data.</text>
</comment>
<evidence type="ECO:0000259" key="2">
    <source>
        <dbReference type="PROSITE" id="PS50195"/>
    </source>
</evidence>
<dbReference type="EMBL" id="BSXT01001793">
    <property type="protein sequence ID" value="GMF45172.1"/>
    <property type="molecule type" value="Genomic_DNA"/>
</dbReference>
<dbReference type="Gene3D" id="3.30.1520.10">
    <property type="entry name" value="Phox-like domain"/>
    <property type="match status" value="1"/>
</dbReference>
<gene>
    <name evidence="3" type="ORF">Pfra01_001604500</name>
</gene>
<dbReference type="SUPFAM" id="SSF64268">
    <property type="entry name" value="PX domain"/>
    <property type="match status" value="1"/>
</dbReference>
<keyword evidence="4" id="KW-1185">Reference proteome</keyword>
<dbReference type="GO" id="GO:0035091">
    <property type="term" value="F:phosphatidylinositol binding"/>
    <property type="evidence" value="ECO:0007669"/>
    <property type="project" value="InterPro"/>
</dbReference>
<dbReference type="PROSITE" id="PS50195">
    <property type="entry name" value="PX"/>
    <property type="match status" value="1"/>
</dbReference>
<dbReference type="OrthoDB" id="129140at2759"/>
<organism evidence="3 4">
    <name type="scientific">Phytophthora fragariaefolia</name>
    <dbReference type="NCBI Taxonomy" id="1490495"/>
    <lineage>
        <taxon>Eukaryota</taxon>
        <taxon>Sar</taxon>
        <taxon>Stramenopiles</taxon>
        <taxon>Oomycota</taxon>
        <taxon>Peronosporomycetes</taxon>
        <taxon>Peronosporales</taxon>
        <taxon>Peronosporaceae</taxon>
        <taxon>Phytophthora</taxon>
    </lineage>
</organism>
<feature type="compositionally biased region" description="Basic and acidic residues" evidence="1">
    <location>
        <begin position="203"/>
        <end position="217"/>
    </location>
</feature>
<evidence type="ECO:0000313" key="3">
    <source>
        <dbReference type="EMBL" id="GMF45172.1"/>
    </source>
</evidence>
<evidence type="ECO:0000256" key="1">
    <source>
        <dbReference type="SAM" id="MobiDB-lite"/>
    </source>
</evidence>
<feature type="compositionally biased region" description="Acidic residues" evidence="1">
    <location>
        <begin position="145"/>
        <end position="154"/>
    </location>
</feature>
<feature type="compositionally biased region" description="Low complexity" evidence="1">
    <location>
        <begin position="69"/>
        <end position="85"/>
    </location>
</feature>
<dbReference type="PANTHER" id="PTHR22775:SF3">
    <property type="entry name" value="SORTING NEXIN-13"/>
    <property type="match status" value="1"/>
</dbReference>
<sequence>MTSTSPTQLHVVAPASSGRLAQLTKIGAQRESGEMSASSADVGAVRVSPGDHSKASADEVVERVSVDTPAPESAPVSAAPVSAAVEVEEAPKTQEQADAPAAEADESAAPVEQPAVEVDAEEKEAAAVEAVEEAASAEEDKAPEAEPDQTPAEEEAPKSEAPVEEEAPKSEPAAVEVEAEAPKSEPAPEEVAEAPKSEAAVEEAPKSEPVEEAPKPEVVEAVAPVSEKKPTDAALTFTAEEVTFNDKGVAFYNFNGSDAANPANDVHVSKRYSDFKALHAQLVQLLADNQDGKASDLPALPKASLLQGRKNKKMLQDRKTQFTALLNVIAAHPVAAQSDVFKAFLA</sequence>
<dbReference type="SMART" id="SM00312">
    <property type="entry name" value="PX"/>
    <property type="match status" value="1"/>
</dbReference>
<dbReference type="Proteomes" id="UP001165121">
    <property type="component" value="Unassembled WGS sequence"/>
</dbReference>
<proteinExistence type="predicted"/>